<dbReference type="EMBL" id="JACGLS010000002">
    <property type="protein sequence ID" value="MBA6156224.1"/>
    <property type="molecule type" value="Genomic_DNA"/>
</dbReference>
<dbReference type="InterPro" id="IPR021994">
    <property type="entry name" value="DUF3592"/>
</dbReference>
<proteinExistence type="predicted"/>
<keyword evidence="4" id="KW-1185">Reference proteome</keyword>
<evidence type="ECO:0000259" key="2">
    <source>
        <dbReference type="Pfam" id="PF12158"/>
    </source>
</evidence>
<gene>
    <name evidence="3" type="ORF">H3Z83_06785</name>
</gene>
<sequence>MIFIYIGLALFILGFLLILIDNNAKNWEETYGYIIKSELNQSYEHNIEEGGGYYTYEANIVYEYFIPKTNHKYESSKIFPVGGSLRSTNKQEHLSIKNKLTLGKKVIVYYNPYNHKKACLVVGKNFHLKILLFLGLTIMGIAAGIQIKETGQNPEKTFIDKIEVIK</sequence>
<protein>
    <submittedName>
        <fullName evidence="3">DUF3592 domain-containing protein</fullName>
    </submittedName>
</protein>
<evidence type="ECO:0000313" key="3">
    <source>
        <dbReference type="EMBL" id="MBA6156224.1"/>
    </source>
</evidence>
<evidence type="ECO:0000313" key="4">
    <source>
        <dbReference type="Proteomes" id="UP000563906"/>
    </source>
</evidence>
<keyword evidence="1" id="KW-1133">Transmembrane helix</keyword>
<dbReference type="Proteomes" id="UP000563906">
    <property type="component" value="Unassembled WGS sequence"/>
</dbReference>
<keyword evidence="1" id="KW-0812">Transmembrane</keyword>
<keyword evidence="1" id="KW-0472">Membrane</keyword>
<dbReference type="Pfam" id="PF12158">
    <property type="entry name" value="DUF3592"/>
    <property type="match status" value="1"/>
</dbReference>
<feature type="domain" description="DUF3592" evidence="2">
    <location>
        <begin position="34"/>
        <end position="123"/>
    </location>
</feature>
<feature type="transmembrane region" description="Helical" evidence="1">
    <location>
        <begin position="126"/>
        <end position="147"/>
    </location>
</feature>
<organism evidence="3 4">
    <name type="scientific">Tenacibaculum pelagium</name>
    <dbReference type="NCBI Taxonomy" id="2759527"/>
    <lineage>
        <taxon>Bacteria</taxon>
        <taxon>Pseudomonadati</taxon>
        <taxon>Bacteroidota</taxon>
        <taxon>Flavobacteriia</taxon>
        <taxon>Flavobacteriales</taxon>
        <taxon>Flavobacteriaceae</taxon>
        <taxon>Tenacibaculum</taxon>
    </lineage>
</organism>
<feature type="transmembrane region" description="Helical" evidence="1">
    <location>
        <begin position="6"/>
        <end position="24"/>
    </location>
</feature>
<evidence type="ECO:0000256" key="1">
    <source>
        <dbReference type="SAM" id="Phobius"/>
    </source>
</evidence>
<accession>A0A839AQ00</accession>
<comment type="caution">
    <text evidence="3">The sequence shown here is derived from an EMBL/GenBank/DDBJ whole genome shotgun (WGS) entry which is preliminary data.</text>
</comment>
<dbReference type="AlphaFoldDB" id="A0A839AQ00"/>
<reference evidence="3 4" key="1">
    <citation type="submission" date="2020-07" db="EMBL/GenBank/DDBJ databases">
        <title>Bacterium isolated from marine sediment.</title>
        <authorList>
            <person name="Shang D."/>
            <person name="Du Z.-J."/>
        </authorList>
    </citation>
    <scope>NUCLEOTIDE SEQUENCE [LARGE SCALE GENOMIC DNA]</scope>
    <source>
        <strain evidence="3 4">S7007</strain>
    </source>
</reference>
<dbReference type="RefSeq" id="WP_182124727.1">
    <property type="nucleotide sequence ID" value="NZ_JACGLS010000002.1"/>
</dbReference>
<name>A0A839AQ00_9FLAO</name>